<feature type="transmembrane region" description="Helical" evidence="1">
    <location>
        <begin position="28"/>
        <end position="50"/>
    </location>
</feature>
<feature type="transmembrane region" description="Helical" evidence="1">
    <location>
        <begin position="104"/>
        <end position="125"/>
    </location>
</feature>
<evidence type="ECO:0008006" key="4">
    <source>
        <dbReference type="Google" id="ProtNLM"/>
    </source>
</evidence>
<gene>
    <name evidence="2" type="ordered locus">Msip34_1159</name>
</gene>
<dbReference type="Pfam" id="PF06912">
    <property type="entry name" value="DUF1275"/>
    <property type="match status" value="1"/>
</dbReference>
<evidence type="ECO:0000313" key="2">
    <source>
        <dbReference type="EMBL" id="ACT50406.1"/>
    </source>
</evidence>
<dbReference type="HOGENOM" id="CLU_090580_0_0_4"/>
<dbReference type="STRING" id="582744.Msip34_1159"/>
<organism evidence="2 3">
    <name type="scientific">Methylovorus glucosotrophus (strain SIP3-4)</name>
    <dbReference type="NCBI Taxonomy" id="582744"/>
    <lineage>
        <taxon>Bacteria</taxon>
        <taxon>Pseudomonadati</taxon>
        <taxon>Pseudomonadota</taxon>
        <taxon>Betaproteobacteria</taxon>
        <taxon>Nitrosomonadales</taxon>
        <taxon>Methylophilaceae</taxon>
        <taxon>Methylovorus</taxon>
    </lineage>
</organism>
<feature type="transmembrane region" description="Helical" evidence="1">
    <location>
        <begin position="196"/>
        <end position="214"/>
    </location>
</feature>
<dbReference type="PANTHER" id="PTHR37314">
    <property type="entry name" value="SLR0142 PROTEIN"/>
    <property type="match status" value="1"/>
</dbReference>
<feature type="transmembrane region" description="Helical" evidence="1">
    <location>
        <begin position="131"/>
        <end position="147"/>
    </location>
</feature>
<reference evidence="3" key="1">
    <citation type="submission" date="2009-07" db="EMBL/GenBank/DDBJ databases">
        <title>Complete sequence of chromosome of Methylovorus sp. SIP3-4.</title>
        <authorList>
            <person name="Lucas S."/>
            <person name="Copeland A."/>
            <person name="Lapidus A."/>
            <person name="Glavina del Rio T."/>
            <person name="Tice H."/>
            <person name="Bruce D."/>
            <person name="Goodwin L."/>
            <person name="Pitluck S."/>
            <person name="Clum A."/>
            <person name="Larimer F."/>
            <person name="Land M."/>
            <person name="Hauser L."/>
            <person name="Kyrpides N."/>
            <person name="Mikhailova N."/>
            <person name="Kayluzhnaya M."/>
            <person name="Chistoserdova L."/>
        </authorList>
    </citation>
    <scope>NUCLEOTIDE SEQUENCE [LARGE SCALE GENOMIC DNA]</scope>
    <source>
        <strain evidence="3">SIP3-4</strain>
    </source>
</reference>
<keyword evidence="3" id="KW-1185">Reference proteome</keyword>
<keyword evidence="1" id="KW-1133">Transmembrane helix</keyword>
<dbReference type="RefSeq" id="WP_015829911.1">
    <property type="nucleotide sequence ID" value="NC_012969.1"/>
</dbReference>
<reference evidence="2 3" key="2">
    <citation type="journal article" date="2011" name="J. Bacteriol.">
        <title>Genomes of three methylotrophs from a single niche uncover genetic and metabolic divergence of Methylophilaceae.</title>
        <authorList>
            <person name="Lapidus A."/>
            <person name="Clum A."/>
            <person name="Labutti K."/>
            <person name="Kaluzhnaya M.G."/>
            <person name="Lim S."/>
            <person name="Beck D.A."/>
            <person name="Glavina Del Rio T."/>
            <person name="Nolan M."/>
            <person name="Mavromatis K."/>
            <person name="Huntemann M."/>
            <person name="Lucas S."/>
            <person name="Lidstrom M.E."/>
            <person name="Ivanova N."/>
            <person name="Chistoserdova L."/>
        </authorList>
    </citation>
    <scope>NUCLEOTIDE SEQUENCE [LARGE SCALE GENOMIC DNA]</scope>
    <source>
        <strain evidence="2 3">SIP3-4</strain>
    </source>
</reference>
<evidence type="ECO:0000313" key="3">
    <source>
        <dbReference type="Proteomes" id="UP000002743"/>
    </source>
</evidence>
<name>C6XCY1_METGS</name>
<dbReference type="Proteomes" id="UP000002743">
    <property type="component" value="Chromosome"/>
</dbReference>
<proteinExistence type="predicted"/>
<sequence length="242" mass="26287">MKLPDHPLEPEISPIARDEFAIICQSNLLSYVAGFVDVLGFVALFGLFTNHVTGNIVMIGGLLTTHADGLIPKLLAIPVFVMCVALCRLVVLYYQRRGQQCWRLLFCTQMLFLLLFMVIGLSALPITDPDAPMAILAGMMGVAAMSIQNAQARLINPGQVPTTIMTGNITQAVIDMVDILSRDVTHRDTALKRLKIIGPAIFAFMAGVVTGAYAFLYVSFYALVVPLVLLAGLVLHASLRRA</sequence>
<protein>
    <recommendedName>
        <fullName evidence="4">Permease</fullName>
    </recommendedName>
</protein>
<keyword evidence="1" id="KW-0472">Membrane</keyword>
<dbReference type="PANTHER" id="PTHR37314:SF5">
    <property type="entry name" value="SLR0142 PROTEIN"/>
    <property type="match status" value="1"/>
</dbReference>
<dbReference type="eggNOG" id="COG3619">
    <property type="taxonomic scope" value="Bacteria"/>
</dbReference>
<accession>C6XCY1</accession>
<dbReference type="AlphaFoldDB" id="C6XCY1"/>
<dbReference type="OrthoDB" id="5125627at2"/>
<keyword evidence="1" id="KW-0812">Transmembrane</keyword>
<dbReference type="EMBL" id="CP001674">
    <property type="protein sequence ID" value="ACT50406.1"/>
    <property type="molecule type" value="Genomic_DNA"/>
</dbReference>
<evidence type="ECO:0000256" key="1">
    <source>
        <dbReference type="SAM" id="Phobius"/>
    </source>
</evidence>
<feature type="transmembrane region" description="Helical" evidence="1">
    <location>
        <begin position="70"/>
        <end position="92"/>
    </location>
</feature>
<feature type="transmembrane region" description="Helical" evidence="1">
    <location>
        <begin position="220"/>
        <end position="239"/>
    </location>
</feature>
<dbReference type="KEGG" id="mei:Msip34_1159"/>
<dbReference type="InterPro" id="IPR010699">
    <property type="entry name" value="DUF1275"/>
</dbReference>